<evidence type="ECO:0000256" key="2">
    <source>
        <dbReference type="SAM" id="Phobius"/>
    </source>
</evidence>
<evidence type="ECO:0000256" key="1">
    <source>
        <dbReference type="SAM" id="MobiDB-lite"/>
    </source>
</evidence>
<dbReference type="InterPro" id="IPR036179">
    <property type="entry name" value="Ig-like_dom_sf"/>
</dbReference>
<evidence type="ECO:0000256" key="3">
    <source>
        <dbReference type="SAM" id="SignalP"/>
    </source>
</evidence>
<evidence type="ECO:0000313" key="5">
    <source>
        <dbReference type="Proteomes" id="UP001381693"/>
    </source>
</evidence>
<keyword evidence="2" id="KW-1133">Transmembrane helix</keyword>
<sequence>MKLTLTVLVIALATLGHAEIVISDFIPRENSFFDLRCPLGEDEILKYWLLHGEGQAYMPSVTVTEEEFTVYENGSIIFKRIQTKYAGTHLCVKESPGSIMAHPVTLQVRPLPPTDLWSEVYESQFLTGLIAAVVCFSIFALSCLVYNKRWKPVKTGSDTSPIVENGYDNPAMSGTEEEERSSTKM</sequence>
<keyword evidence="3" id="KW-0732">Signal</keyword>
<reference evidence="4 5" key="1">
    <citation type="submission" date="2023-11" db="EMBL/GenBank/DDBJ databases">
        <title>Halocaridina rubra genome assembly.</title>
        <authorList>
            <person name="Smith C."/>
        </authorList>
    </citation>
    <scope>NUCLEOTIDE SEQUENCE [LARGE SCALE GENOMIC DNA]</scope>
    <source>
        <strain evidence="4">EP-1</strain>
        <tissue evidence="4">Whole</tissue>
    </source>
</reference>
<dbReference type="Proteomes" id="UP001381693">
    <property type="component" value="Unassembled WGS sequence"/>
</dbReference>
<proteinExistence type="predicted"/>
<keyword evidence="5" id="KW-1185">Reference proteome</keyword>
<feature type="transmembrane region" description="Helical" evidence="2">
    <location>
        <begin position="125"/>
        <end position="146"/>
    </location>
</feature>
<evidence type="ECO:0008006" key="6">
    <source>
        <dbReference type="Google" id="ProtNLM"/>
    </source>
</evidence>
<feature type="signal peptide" evidence="3">
    <location>
        <begin position="1"/>
        <end position="18"/>
    </location>
</feature>
<dbReference type="AlphaFoldDB" id="A0AAN8XB50"/>
<keyword evidence="2" id="KW-0812">Transmembrane</keyword>
<comment type="caution">
    <text evidence="4">The sequence shown here is derived from an EMBL/GenBank/DDBJ whole genome shotgun (WGS) entry which is preliminary data.</text>
</comment>
<feature type="chain" id="PRO_5042841666" description="Immunoglobulin subtype domain-containing protein" evidence="3">
    <location>
        <begin position="19"/>
        <end position="185"/>
    </location>
</feature>
<gene>
    <name evidence="4" type="ORF">SK128_004810</name>
</gene>
<dbReference type="EMBL" id="JAXCGZ010006156">
    <property type="protein sequence ID" value="KAK7080057.1"/>
    <property type="molecule type" value="Genomic_DNA"/>
</dbReference>
<accession>A0AAN8XB50</accession>
<keyword evidence="2" id="KW-0472">Membrane</keyword>
<organism evidence="4 5">
    <name type="scientific">Halocaridina rubra</name>
    <name type="common">Hawaiian red shrimp</name>
    <dbReference type="NCBI Taxonomy" id="373956"/>
    <lineage>
        <taxon>Eukaryota</taxon>
        <taxon>Metazoa</taxon>
        <taxon>Ecdysozoa</taxon>
        <taxon>Arthropoda</taxon>
        <taxon>Crustacea</taxon>
        <taxon>Multicrustacea</taxon>
        <taxon>Malacostraca</taxon>
        <taxon>Eumalacostraca</taxon>
        <taxon>Eucarida</taxon>
        <taxon>Decapoda</taxon>
        <taxon>Pleocyemata</taxon>
        <taxon>Caridea</taxon>
        <taxon>Atyoidea</taxon>
        <taxon>Atyidae</taxon>
        <taxon>Halocaridina</taxon>
    </lineage>
</organism>
<feature type="region of interest" description="Disordered" evidence="1">
    <location>
        <begin position="155"/>
        <end position="185"/>
    </location>
</feature>
<evidence type="ECO:0000313" key="4">
    <source>
        <dbReference type="EMBL" id="KAK7080057.1"/>
    </source>
</evidence>
<dbReference type="SUPFAM" id="SSF48726">
    <property type="entry name" value="Immunoglobulin"/>
    <property type="match status" value="1"/>
</dbReference>
<name>A0AAN8XB50_HALRR</name>
<protein>
    <recommendedName>
        <fullName evidence="6">Immunoglobulin subtype domain-containing protein</fullName>
    </recommendedName>
</protein>